<keyword evidence="3" id="KW-1185">Reference proteome</keyword>
<reference evidence="2 3" key="1">
    <citation type="submission" date="2021-10" db="EMBL/GenBank/DDBJ databases">
        <title>Streptomyces gossypii sp. nov., isolated from soil collected from cotton field.</title>
        <authorList>
            <person name="Ge X."/>
            <person name="Chen X."/>
            <person name="Liu W."/>
        </authorList>
    </citation>
    <scope>NUCLEOTIDE SEQUENCE [LARGE SCALE GENOMIC DNA]</scope>
    <source>
        <strain evidence="2 3">N2-109</strain>
    </source>
</reference>
<feature type="compositionally biased region" description="Basic and acidic residues" evidence="1">
    <location>
        <begin position="27"/>
        <end position="37"/>
    </location>
</feature>
<dbReference type="RefSeq" id="WP_260217442.1">
    <property type="nucleotide sequence ID" value="NZ_JAJAGO010000004.1"/>
</dbReference>
<evidence type="ECO:0008006" key="4">
    <source>
        <dbReference type="Google" id="ProtNLM"/>
    </source>
</evidence>
<accession>A0ABT2JQG1</accession>
<name>A0ABT2JQG1_9ACTN</name>
<feature type="region of interest" description="Disordered" evidence="1">
    <location>
        <begin position="14"/>
        <end position="103"/>
    </location>
</feature>
<sequence length="174" mass="17249">MTAVLLTAVMVLGAGCSGGGEGDGEDGDGKPDARENSRTASDPASPLPSSPSTSAPSSSSVPSPSDGQGAPGPDDEPEDAVKGPKVPAAELTPATGTFTKRQKEYLVDRVPQGTDPAAILEAGKAACDRIGSTADGDRKAAVSALKAGEIANAEDAVRHLCPTFKPLLKAAGLG</sequence>
<comment type="caution">
    <text evidence="2">The sequence shown here is derived from an EMBL/GenBank/DDBJ whole genome shotgun (WGS) entry which is preliminary data.</text>
</comment>
<evidence type="ECO:0000313" key="3">
    <source>
        <dbReference type="Proteomes" id="UP001156389"/>
    </source>
</evidence>
<protein>
    <recommendedName>
        <fullName evidence="4">DUF732 domain-containing protein</fullName>
    </recommendedName>
</protein>
<evidence type="ECO:0000256" key="1">
    <source>
        <dbReference type="SAM" id="MobiDB-lite"/>
    </source>
</evidence>
<dbReference type="EMBL" id="JAJAGO010000004">
    <property type="protein sequence ID" value="MCT2590127.1"/>
    <property type="molecule type" value="Genomic_DNA"/>
</dbReference>
<organism evidence="2 3">
    <name type="scientific">Streptomyces gossypii</name>
    <dbReference type="NCBI Taxonomy" id="2883101"/>
    <lineage>
        <taxon>Bacteria</taxon>
        <taxon>Bacillati</taxon>
        <taxon>Actinomycetota</taxon>
        <taxon>Actinomycetes</taxon>
        <taxon>Kitasatosporales</taxon>
        <taxon>Streptomycetaceae</taxon>
        <taxon>Streptomyces</taxon>
    </lineage>
</organism>
<proteinExistence type="predicted"/>
<feature type="compositionally biased region" description="Low complexity" evidence="1">
    <location>
        <begin position="50"/>
        <end position="65"/>
    </location>
</feature>
<gene>
    <name evidence="2" type="ORF">LHJ74_09415</name>
</gene>
<dbReference type="Proteomes" id="UP001156389">
    <property type="component" value="Unassembled WGS sequence"/>
</dbReference>
<evidence type="ECO:0000313" key="2">
    <source>
        <dbReference type="EMBL" id="MCT2590127.1"/>
    </source>
</evidence>